<dbReference type="SUPFAM" id="SSF53098">
    <property type="entry name" value="Ribonuclease H-like"/>
    <property type="match status" value="1"/>
</dbReference>
<organism evidence="3 4">
    <name type="scientific">Coccidioides posadasii (strain C735)</name>
    <name type="common">Valley fever fungus</name>
    <dbReference type="NCBI Taxonomy" id="222929"/>
    <lineage>
        <taxon>Eukaryota</taxon>
        <taxon>Fungi</taxon>
        <taxon>Dikarya</taxon>
        <taxon>Ascomycota</taxon>
        <taxon>Pezizomycotina</taxon>
        <taxon>Eurotiomycetes</taxon>
        <taxon>Eurotiomycetidae</taxon>
        <taxon>Onygenales</taxon>
        <taxon>Onygenaceae</taxon>
        <taxon>Coccidioides</taxon>
    </lineage>
</organism>
<feature type="domain" description="Gfd2/YDR514C-like C-terminal" evidence="2">
    <location>
        <begin position="364"/>
        <end position="459"/>
    </location>
</feature>
<feature type="domain" description="Gfd2/YDR514C-like C-terminal" evidence="2">
    <location>
        <begin position="517"/>
        <end position="622"/>
    </location>
</feature>
<dbReference type="Pfam" id="PF21762">
    <property type="entry name" value="DEDDh_C"/>
    <property type="match status" value="2"/>
</dbReference>
<dbReference type="OrthoDB" id="5953249at2759"/>
<evidence type="ECO:0000259" key="2">
    <source>
        <dbReference type="Pfam" id="PF21762"/>
    </source>
</evidence>
<dbReference type="EMBL" id="ACFW01000030">
    <property type="protein sequence ID" value="EER26390.1"/>
    <property type="molecule type" value="Genomic_DNA"/>
</dbReference>
<dbReference type="Proteomes" id="UP000009084">
    <property type="component" value="Unassembled WGS sequence"/>
</dbReference>
<evidence type="ECO:0000313" key="4">
    <source>
        <dbReference type="Proteomes" id="UP000009084"/>
    </source>
</evidence>
<dbReference type="HOGENOM" id="CLU_016815_1_1_1"/>
<feature type="region of interest" description="Disordered" evidence="1">
    <location>
        <begin position="236"/>
        <end position="258"/>
    </location>
</feature>
<dbReference type="AlphaFoldDB" id="C5P9H8"/>
<dbReference type="PANTHER" id="PTHR28083:SF1">
    <property type="entry name" value="GOOD FOR FULL DBP5 ACTIVITY PROTEIN 2"/>
    <property type="match status" value="1"/>
</dbReference>
<dbReference type="GO" id="GO:0005634">
    <property type="term" value="C:nucleus"/>
    <property type="evidence" value="ECO:0007669"/>
    <property type="project" value="TreeGrafter"/>
</dbReference>
<evidence type="ECO:0000313" key="3">
    <source>
        <dbReference type="EMBL" id="EER26390.1"/>
    </source>
</evidence>
<gene>
    <name evidence="3" type="ORF">CPC735_005620</name>
</gene>
<dbReference type="PANTHER" id="PTHR28083">
    <property type="entry name" value="GOOD FOR FULL DBP5 ACTIVITY PROTEIN 2"/>
    <property type="match status" value="1"/>
</dbReference>
<evidence type="ECO:0000256" key="1">
    <source>
        <dbReference type="SAM" id="MobiDB-lite"/>
    </source>
</evidence>
<name>C5P9H8_COCP7</name>
<proteinExistence type="predicted"/>
<protein>
    <recommendedName>
        <fullName evidence="2">Gfd2/YDR514C-like C-terminal domain-containing protein</fullName>
    </recommendedName>
</protein>
<dbReference type="InterPro" id="IPR048519">
    <property type="entry name" value="Gfd2/YDR514C-like_C"/>
</dbReference>
<feature type="region of interest" description="Disordered" evidence="1">
    <location>
        <begin position="38"/>
        <end position="69"/>
    </location>
</feature>
<sequence>MGLSDRLRMLFMGADAPLLNTDVGLNTDEEPPELACEAASNNTTPAPALPIRSEPAMRGVTDQESDSDSEFEDEYLAALAASAKDKNKGKERAAKRVEATFENGRTENPEAASRQDIAEPRYYCPAVVISRFPYKYLKGDIADKVAKAVFDDGKFWDREWDLFYVFPPRSISPNPLLLIPQIQAQQLIDEINKKFHCGASIPAQVDMGVSLPFENDGTPLPQFLGRSTSLELKEKLERDIPPRRSRREDPKASLDAGDRSSAAFQIKMEAAFRALRRKPKASKLKKQRDQALKLQIGYRALKRLQCYLGLRGRIPRLSEQDSNDPVSLEEEGRAINAATFAAMKMMALLNVNEEAPFPFADEPIFISVDIESNEVAHSQIIEIGVSSLDTLDLIRLPPGKGGCNWMKKIKTRHFRISEYRHVRNQNFVIGCPDQFEFGDSEWISIKNAAAVLESCFRPPYLKNVPFHGAQAGGFDPQKFITSVEMSDDDEDGGVPLPTNYADTPAGPSDSRFTLVSAAVRRNVIFVGHDVASDIGYMRKLGCTIFKPGSSANAEGSTPVDRSPANDKPLFLDSLDTGLLFRILKRDMQPRALGKVLQDLDIMAWNLHNAGNDAHYTMQALIGIAVKSRLEQDEFYSEDEEDSGEWDSDAAAAAIAAGGQAVRECDKRGSCEHGGTWRAVFEGRVEAGMEKARDRVREEFEGWNEKLGFKGGWVFGEEDIDGGLPKGLCV</sequence>
<comment type="caution">
    <text evidence="3">The sequence shown here is derived from an EMBL/GenBank/DDBJ whole genome shotgun (WGS) entry which is preliminary data.</text>
</comment>
<reference evidence="3 4" key="1">
    <citation type="journal article" date="2009" name="Genome Res.">
        <title>Comparative genomic analyses of the human fungal pathogens Coccidioides and their relatives.</title>
        <authorList>
            <person name="Sharpton T.J."/>
            <person name="Stajich J.E."/>
            <person name="Rounsley S.D."/>
            <person name="Gardner M.J."/>
            <person name="Wortman J.R."/>
            <person name="Jordar V.S."/>
            <person name="Maiti R."/>
            <person name="Kodira C.D."/>
            <person name="Neafsey D.E."/>
            <person name="Zeng Q."/>
            <person name="Hung C.-Y."/>
            <person name="McMahan C."/>
            <person name="Muszewska A."/>
            <person name="Grynberg M."/>
            <person name="Mandel M.A."/>
            <person name="Kellner E.M."/>
            <person name="Barker B.M."/>
            <person name="Galgiani J.N."/>
            <person name="Orbach M.J."/>
            <person name="Kirkland T.N."/>
            <person name="Cole G.T."/>
            <person name="Henn M.R."/>
            <person name="Birren B.W."/>
            <person name="Taylor J.W."/>
        </authorList>
    </citation>
    <scope>NUCLEOTIDE SEQUENCE [LARGE SCALE GENOMIC DNA]</scope>
    <source>
        <strain evidence="4">C735</strain>
    </source>
</reference>
<accession>C5P9H8</accession>
<dbReference type="KEGG" id="cpw:9694018"/>
<dbReference type="VEuPathDB" id="FungiDB:CPC735_005620"/>
<dbReference type="InterPro" id="IPR040151">
    <property type="entry name" value="Gfd2/YDR514C-like"/>
</dbReference>
<dbReference type="InterPro" id="IPR012337">
    <property type="entry name" value="RNaseH-like_sf"/>
</dbReference>